<dbReference type="GO" id="GO:0031543">
    <property type="term" value="F:peptidyl-proline dioxygenase activity"/>
    <property type="evidence" value="ECO:0007669"/>
    <property type="project" value="TreeGrafter"/>
</dbReference>
<feature type="domain" description="Fe2OG dioxygenase" evidence="7">
    <location>
        <begin position="114"/>
        <end position="214"/>
    </location>
</feature>
<dbReference type="Proteomes" id="UP000256845">
    <property type="component" value="Unassembled WGS sequence"/>
</dbReference>
<evidence type="ECO:0000313" key="9">
    <source>
        <dbReference type="Proteomes" id="UP000256845"/>
    </source>
</evidence>
<dbReference type="PROSITE" id="PS51471">
    <property type="entry name" value="FE2OG_OXY"/>
    <property type="match status" value="1"/>
</dbReference>
<dbReference type="GO" id="GO:0031418">
    <property type="term" value="F:L-ascorbic acid binding"/>
    <property type="evidence" value="ECO:0007669"/>
    <property type="project" value="UniProtKB-KW"/>
</dbReference>
<sequence>MPIENKNKTNITLSMPVAYKAGTVADALVHRGFAHVTGLLEEALFHQLRAELIALDAQDQLDRAGIGRGDDFTVKTAVRGDYTKWIDGDTLAECLLLERLEQVRLEMNEQLMLGLFEVEAHYAAYPPGSFYARHTDSFRGAKNRILSLVMYLNPDWRAEEGGLLTLFADEAAQRPFTAVRPELGHAVLFLSEEMPHEVTKAQRSRYSIAAWYHCHQPL</sequence>
<dbReference type="PANTHER" id="PTHR12907:SF26">
    <property type="entry name" value="HIF PROLYL HYDROXYLASE, ISOFORM C"/>
    <property type="match status" value="1"/>
</dbReference>
<keyword evidence="2" id="KW-0479">Metal-binding</keyword>
<comment type="cofactor">
    <cofactor evidence="1">
        <name>L-ascorbate</name>
        <dbReference type="ChEBI" id="CHEBI:38290"/>
    </cofactor>
</comment>
<keyword evidence="4" id="KW-0223">Dioxygenase</keyword>
<dbReference type="InterPro" id="IPR044862">
    <property type="entry name" value="Pro_4_hyd_alph_FE2OG_OXY"/>
</dbReference>
<dbReference type="PANTHER" id="PTHR12907">
    <property type="entry name" value="EGL NINE HOMOLOG-RELATED"/>
    <property type="match status" value="1"/>
</dbReference>
<comment type="caution">
    <text evidence="8">The sequence shown here is derived from an EMBL/GenBank/DDBJ whole genome shotgun (WGS) entry which is preliminary data.</text>
</comment>
<evidence type="ECO:0000256" key="6">
    <source>
        <dbReference type="ARBA" id="ARBA00023004"/>
    </source>
</evidence>
<dbReference type="Gene3D" id="2.60.120.620">
    <property type="entry name" value="q2cbj1_9rhob like domain"/>
    <property type="match status" value="1"/>
</dbReference>
<evidence type="ECO:0000256" key="1">
    <source>
        <dbReference type="ARBA" id="ARBA00001961"/>
    </source>
</evidence>
<dbReference type="InterPro" id="IPR005123">
    <property type="entry name" value="Oxoglu/Fe-dep_dioxygenase_dom"/>
</dbReference>
<evidence type="ECO:0000313" key="8">
    <source>
        <dbReference type="EMBL" id="RED52243.1"/>
    </source>
</evidence>
<keyword evidence="9" id="KW-1185">Reference proteome</keyword>
<evidence type="ECO:0000256" key="5">
    <source>
        <dbReference type="ARBA" id="ARBA00023002"/>
    </source>
</evidence>
<name>A0A3D9HRV2_9PROT</name>
<dbReference type="InterPro" id="IPR006620">
    <property type="entry name" value="Pro_4_hyd_alph"/>
</dbReference>
<dbReference type="InterPro" id="IPR051559">
    <property type="entry name" value="HIF_prolyl_hydroxylases"/>
</dbReference>
<proteinExistence type="predicted"/>
<reference evidence="8 9" key="1">
    <citation type="submission" date="2018-07" db="EMBL/GenBank/DDBJ databases">
        <title>Genomic Encyclopedia of Type Strains, Phase III (KMG-III): the genomes of soil and plant-associated and newly described type strains.</title>
        <authorList>
            <person name="Whitman W."/>
        </authorList>
    </citation>
    <scope>NUCLEOTIDE SEQUENCE [LARGE SCALE GENOMIC DNA]</scope>
    <source>
        <strain evidence="8 9">CECT 8488</strain>
    </source>
</reference>
<evidence type="ECO:0000256" key="3">
    <source>
        <dbReference type="ARBA" id="ARBA00022896"/>
    </source>
</evidence>
<dbReference type="EMBL" id="QRDW01000002">
    <property type="protein sequence ID" value="RED52243.1"/>
    <property type="molecule type" value="Genomic_DNA"/>
</dbReference>
<dbReference type="GO" id="GO:0071456">
    <property type="term" value="P:cellular response to hypoxia"/>
    <property type="evidence" value="ECO:0007669"/>
    <property type="project" value="TreeGrafter"/>
</dbReference>
<gene>
    <name evidence="8" type="ORF">DFP90_102261</name>
</gene>
<organism evidence="8 9">
    <name type="scientific">Aestuariispira insulae</name>
    <dbReference type="NCBI Taxonomy" id="1461337"/>
    <lineage>
        <taxon>Bacteria</taxon>
        <taxon>Pseudomonadati</taxon>
        <taxon>Pseudomonadota</taxon>
        <taxon>Alphaproteobacteria</taxon>
        <taxon>Rhodospirillales</taxon>
        <taxon>Kiloniellaceae</taxon>
        <taxon>Aestuariispira</taxon>
    </lineage>
</organism>
<dbReference type="AlphaFoldDB" id="A0A3D9HRV2"/>
<protein>
    <submittedName>
        <fullName evidence="8">SM-20-related protein</fullName>
    </submittedName>
</protein>
<dbReference type="GO" id="GO:0008198">
    <property type="term" value="F:ferrous iron binding"/>
    <property type="evidence" value="ECO:0007669"/>
    <property type="project" value="TreeGrafter"/>
</dbReference>
<dbReference type="Pfam" id="PF13640">
    <property type="entry name" value="2OG-FeII_Oxy_3"/>
    <property type="match status" value="1"/>
</dbReference>
<evidence type="ECO:0000259" key="7">
    <source>
        <dbReference type="PROSITE" id="PS51471"/>
    </source>
</evidence>
<accession>A0A3D9HRV2</accession>
<keyword evidence="3" id="KW-0847">Vitamin C</keyword>
<keyword evidence="5" id="KW-0560">Oxidoreductase</keyword>
<evidence type="ECO:0000256" key="2">
    <source>
        <dbReference type="ARBA" id="ARBA00022723"/>
    </source>
</evidence>
<evidence type="ECO:0000256" key="4">
    <source>
        <dbReference type="ARBA" id="ARBA00022964"/>
    </source>
</evidence>
<dbReference type="SMART" id="SM00702">
    <property type="entry name" value="P4Hc"/>
    <property type="match status" value="1"/>
</dbReference>
<dbReference type="RefSeq" id="WP_181905234.1">
    <property type="nucleotide sequence ID" value="NZ_QRDW01000002.1"/>
</dbReference>
<keyword evidence="6" id="KW-0408">Iron</keyword>